<reference evidence="1" key="1">
    <citation type="journal article" date="2020" name="Nature">
        <title>Giant virus diversity and host interactions through global metagenomics.</title>
        <authorList>
            <person name="Schulz F."/>
            <person name="Roux S."/>
            <person name="Paez-Espino D."/>
            <person name="Jungbluth S."/>
            <person name="Walsh D.A."/>
            <person name="Denef V.J."/>
            <person name="McMahon K.D."/>
            <person name="Konstantinidis K.T."/>
            <person name="Eloe-Fadrosh E.A."/>
            <person name="Kyrpides N.C."/>
            <person name="Woyke T."/>
        </authorList>
    </citation>
    <scope>NUCLEOTIDE SEQUENCE</scope>
    <source>
        <strain evidence="1">GVMAG-M-3300023174-102</strain>
    </source>
</reference>
<dbReference type="SUPFAM" id="SSF51197">
    <property type="entry name" value="Clavaminate synthase-like"/>
    <property type="match status" value="1"/>
</dbReference>
<dbReference type="EMBL" id="MN739517">
    <property type="protein sequence ID" value="QHT09838.1"/>
    <property type="molecule type" value="Genomic_DNA"/>
</dbReference>
<protein>
    <recommendedName>
        <fullName evidence="2">Phytanoyl-CoA dioxygenase</fullName>
    </recommendedName>
</protein>
<dbReference type="Pfam" id="PF05721">
    <property type="entry name" value="PhyH"/>
    <property type="match status" value="1"/>
</dbReference>
<dbReference type="InterPro" id="IPR008775">
    <property type="entry name" value="Phytyl_CoA_dOase-like"/>
</dbReference>
<name>A0A6C0CZ87_9ZZZZ</name>
<dbReference type="Gene3D" id="2.60.120.620">
    <property type="entry name" value="q2cbj1_9rhob like domain"/>
    <property type="match status" value="1"/>
</dbReference>
<evidence type="ECO:0000313" key="1">
    <source>
        <dbReference type="EMBL" id="QHT09838.1"/>
    </source>
</evidence>
<evidence type="ECO:0008006" key="2">
    <source>
        <dbReference type="Google" id="ProtNLM"/>
    </source>
</evidence>
<dbReference type="AlphaFoldDB" id="A0A6C0CZ87"/>
<proteinExistence type="predicted"/>
<accession>A0A6C0CZ87</accession>
<sequence length="322" mass="37444">MIIFTDNNMYMNDLLQFTSEVMNACICDIIYISSKSYDGEYVIRLKVSDKYIGCSADKIVKLYDHPLDDTILRYDCNKIKTNHGILSCCNNVLSILDDELFILNNLSSNIKFCYSNLINFVRDGIICKESKIDLQYASEIIHNTPHTRVSNLLEIDEIFWTILNDPDLHSFLKQIFTNGYHCTTYSSNTLKKDVDNTGWHCDYPYHTINYPYPKETLGVQVIWSLDDFTEENGATYFVKGSHKTCTWPSITYETPMHRMIMKKNNYVVYFGKLWHTQGINRTDLPRSALLANFSPLNIPVKDNISEQVKDKSRIIDDKLIFY</sequence>
<organism evidence="1">
    <name type="scientific">viral metagenome</name>
    <dbReference type="NCBI Taxonomy" id="1070528"/>
    <lineage>
        <taxon>unclassified sequences</taxon>
        <taxon>metagenomes</taxon>
        <taxon>organismal metagenomes</taxon>
    </lineage>
</organism>